<dbReference type="EMBL" id="BAAAHK010000007">
    <property type="protein sequence ID" value="GAA0939774.1"/>
    <property type="molecule type" value="Genomic_DNA"/>
</dbReference>
<evidence type="ECO:0000313" key="3">
    <source>
        <dbReference type="EMBL" id="GAA0939774.1"/>
    </source>
</evidence>
<keyword evidence="2" id="KW-1133">Transmembrane helix</keyword>
<dbReference type="Proteomes" id="UP001500542">
    <property type="component" value="Unassembled WGS sequence"/>
</dbReference>
<proteinExistence type="predicted"/>
<organism evidence="3 4">
    <name type="scientific">Kribbella koreensis</name>
    <dbReference type="NCBI Taxonomy" id="57909"/>
    <lineage>
        <taxon>Bacteria</taxon>
        <taxon>Bacillati</taxon>
        <taxon>Actinomycetota</taxon>
        <taxon>Actinomycetes</taxon>
        <taxon>Propionibacteriales</taxon>
        <taxon>Kribbellaceae</taxon>
        <taxon>Kribbella</taxon>
    </lineage>
</organism>
<keyword evidence="4" id="KW-1185">Reference proteome</keyword>
<name>A0ABP4AU38_9ACTN</name>
<evidence type="ECO:0000256" key="2">
    <source>
        <dbReference type="SAM" id="Phobius"/>
    </source>
</evidence>
<sequence length="447" mass="46136">MTGSHRASRGGSRAAAREARRQQTRRRNQLIGAGAAALLVIGGGGIAAVNAFGGSDSPGDAKSGNKDDGPGGGDSGLLGDAKVLLDGTAAKQLAPASGAWAVASTDDGSNAPDKAFVCQSQRFADPAGIRTWIRNFKNPSTKETAVQYVEVSNDEAAAGKAYSTITGWLSACNTPQIRLVASYTTAGLGSKGVVAVFGQPGDKSNKYRTISVSTAGQATMVVEFDTTAKTPPKPDTVIATAGAGLQRICAEAKCTTGTPTATPGLLPTTEPPGFMAPIDLPVLPSIDKPWVSTSGTTPKGTGCETDKLDLKKAKPKSSKSQTYVVPEAKVPAEFGLDTMVVSFASPAAAGNYVSAIRKAVDNCKKTQSNATVKQTGDVALGKSITGESWRASYETGNDKTFTYRIGIAVSGSRAVYVLYPVLEDLDITNAGFNEVLIRAAERSAAYK</sequence>
<keyword evidence="2" id="KW-0812">Transmembrane</keyword>
<accession>A0ABP4AU38</accession>
<evidence type="ECO:0008006" key="5">
    <source>
        <dbReference type="Google" id="ProtNLM"/>
    </source>
</evidence>
<feature type="region of interest" description="Disordered" evidence="1">
    <location>
        <begin position="291"/>
        <end position="311"/>
    </location>
</feature>
<dbReference type="RefSeq" id="WP_343969129.1">
    <property type="nucleotide sequence ID" value="NZ_BAAAHK010000007.1"/>
</dbReference>
<reference evidence="4" key="1">
    <citation type="journal article" date="2019" name="Int. J. Syst. Evol. Microbiol.">
        <title>The Global Catalogue of Microorganisms (GCM) 10K type strain sequencing project: providing services to taxonomists for standard genome sequencing and annotation.</title>
        <authorList>
            <consortium name="The Broad Institute Genomics Platform"/>
            <consortium name="The Broad Institute Genome Sequencing Center for Infectious Disease"/>
            <person name="Wu L."/>
            <person name="Ma J."/>
        </authorList>
    </citation>
    <scope>NUCLEOTIDE SEQUENCE [LARGE SCALE GENOMIC DNA]</scope>
    <source>
        <strain evidence="4">JCM 10977</strain>
    </source>
</reference>
<evidence type="ECO:0000313" key="4">
    <source>
        <dbReference type="Proteomes" id="UP001500542"/>
    </source>
</evidence>
<feature type="transmembrane region" description="Helical" evidence="2">
    <location>
        <begin position="30"/>
        <end position="53"/>
    </location>
</feature>
<protein>
    <recommendedName>
        <fullName evidence="5">PknH-like protein</fullName>
    </recommendedName>
</protein>
<feature type="region of interest" description="Disordered" evidence="1">
    <location>
        <begin position="57"/>
        <end position="78"/>
    </location>
</feature>
<evidence type="ECO:0000256" key="1">
    <source>
        <dbReference type="SAM" id="MobiDB-lite"/>
    </source>
</evidence>
<gene>
    <name evidence="3" type="ORF">GCM10009554_29850</name>
</gene>
<keyword evidence="2" id="KW-0472">Membrane</keyword>
<comment type="caution">
    <text evidence="3">The sequence shown here is derived from an EMBL/GenBank/DDBJ whole genome shotgun (WGS) entry which is preliminary data.</text>
</comment>
<feature type="region of interest" description="Disordered" evidence="1">
    <location>
        <begin position="1"/>
        <end position="28"/>
    </location>
</feature>